<dbReference type="GeneID" id="36545745"/>
<organism evidence="14 15">
    <name type="scientific">Aspergillus campestris (strain IBT 28561)</name>
    <dbReference type="NCBI Taxonomy" id="1392248"/>
    <lineage>
        <taxon>Eukaryota</taxon>
        <taxon>Fungi</taxon>
        <taxon>Dikarya</taxon>
        <taxon>Ascomycota</taxon>
        <taxon>Pezizomycotina</taxon>
        <taxon>Eurotiomycetes</taxon>
        <taxon>Eurotiomycetidae</taxon>
        <taxon>Eurotiales</taxon>
        <taxon>Aspergillaceae</taxon>
        <taxon>Aspergillus</taxon>
        <taxon>Aspergillus subgen. Circumdati</taxon>
    </lineage>
</organism>
<evidence type="ECO:0000256" key="1">
    <source>
        <dbReference type="ARBA" id="ARBA00004496"/>
    </source>
</evidence>
<evidence type="ECO:0000259" key="13">
    <source>
        <dbReference type="Pfam" id="PF02782"/>
    </source>
</evidence>
<dbReference type="InterPro" id="IPR000577">
    <property type="entry name" value="Carb_kinase_FGGY"/>
</dbReference>
<dbReference type="Pfam" id="PF02782">
    <property type="entry name" value="FGGY_C"/>
    <property type="match status" value="1"/>
</dbReference>
<dbReference type="PROSITE" id="PS00445">
    <property type="entry name" value="FGGY_KINASES_2"/>
    <property type="match status" value="1"/>
</dbReference>
<dbReference type="PANTHER" id="PTHR10196">
    <property type="entry name" value="SUGAR KINASE"/>
    <property type="match status" value="1"/>
</dbReference>
<comment type="caution">
    <text evidence="14">The sequence shown here is derived from an EMBL/GenBank/DDBJ whole genome shotgun (WGS) entry which is preliminary data.</text>
</comment>
<comment type="pathway">
    <text evidence="2">Polyol metabolism; glycerol degradation via glycerol kinase pathway; sn-glycerol 3-phosphate from glycerol: step 1/1.</text>
</comment>
<evidence type="ECO:0000256" key="7">
    <source>
        <dbReference type="ARBA" id="ARBA00022777"/>
    </source>
</evidence>
<evidence type="ECO:0000259" key="12">
    <source>
        <dbReference type="Pfam" id="PF00370"/>
    </source>
</evidence>
<comment type="subcellular location">
    <subcellularLocation>
        <location evidence="1">Cytoplasm</location>
    </subcellularLocation>
</comment>
<dbReference type="EC" id="2.7.1.30" evidence="4"/>
<dbReference type="EMBL" id="MSFM01000008">
    <property type="protein sequence ID" value="PKY03094.1"/>
    <property type="molecule type" value="Genomic_DNA"/>
</dbReference>
<keyword evidence="7 11" id="KW-0418">Kinase</keyword>
<dbReference type="InterPro" id="IPR018483">
    <property type="entry name" value="Carb_kinase_FGGY_CS"/>
</dbReference>
<dbReference type="PANTHER" id="PTHR10196:SF75">
    <property type="entry name" value="GLYCEROL KINASE"/>
    <property type="match status" value="1"/>
</dbReference>
<dbReference type="GO" id="GO:0004370">
    <property type="term" value="F:glycerol kinase activity"/>
    <property type="evidence" value="ECO:0007669"/>
    <property type="project" value="UniProtKB-EC"/>
</dbReference>
<sequence>MEDFVGVVDQGTTSTRFIIFNCKGEPVACHQVEFPQLYPHPGWHSHNPLDIISSVESCIDQAVHKFESAGHTRTNIRAIGIANQRETTLVWDRITGEPLADAIVWTDTRSQSLITELKQKHTPEQLATVQHICGLPLSTYSSASKLLWLLANEPRVRDASERGTLVIGTVDTWLVYKLNGGPVADVFVTDATNASRTMFMNLDTLEYDPFLLDLFGLSTSSTNTTTTTNHTIHLPKISSSSHPTAYGTLTTTTLAGTPITSCLGDQSAALIGQRGLSAGKAKNTYGTGCFLLYNVGEKAVRSTHGLLATVAYHFKGCNPVYALEGSIAVAGSGVAFLRENMGFGDTASDIDRLAESVPDSGGVVFVTAFSGLFATYWVGGARGCIFGLTQHTQKGHIARATLEATCFQTKAILQAMEKDSGHTLTELAVDGGMSNSDTQADLISIPVRRPQMRETTALGAAVAATRACGLVETVFEPRVGREESEALFGRWERAVELCAGWVVNDSSS</sequence>
<dbReference type="SUPFAM" id="SSF53067">
    <property type="entry name" value="Actin-like ATPase domain"/>
    <property type="match status" value="2"/>
</dbReference>
<keyword evidence="5 11" id="KW-0808">Transferase</keyword>
<accession>A0A2I1CZP8</accession>
<protein>
    <recommendedName>
        <fullName evidence="4">glycerol kinase</fullName>
        <ecNumber evidence="4">2.7.1.30</ecNumber>
    </recommendedName>
    <alternativeName>
        <fullName evidence="10">ATP:glycerol 3-phosphotransferase</fullName>
    </alternativeName>
</protein>
<dbReference type="PIRSF" id="PIRSF000538">
    <property type="entry name" value="GlpK"/>
    <property type="match status" value="1"/>
</dbReference>
<dbReference type="GO" id="GO:0005524">
    <property type="term" value="F:ATP binding"/>
    <property type="evidence" value="ECO:0007669"/>
    <property type="project" value="UniProtKB-KW"/>
</dbReference>
<evidence type="ECO:0000256" key="3">
    <source>
        <dbReference type="ARBA" id="ARBA00009156"/>
    </source>
</evidence>
<reference evidence="14" key="1">
    <citation type="submission" date="2016-12" db="EMBL/GenBank/DDBJ databases">
        <title>The genomes of Aspergillus section Nigri reveals drivers in fungal speciation.</title>
        <authorList>
            <consortium name="DOE Joint Genome Institute"/>
            <person name="Vesth T.C."/>
            <person name="Nybo J."/>
            <person name="Theobald S."/>
            <person name="Brandl J."/>
            <person name="Frisvad J.C."/>
            <person name="Nielsen K.F."/>
            <person name="Lyhne E.K."/>
            <person name="Kogle M.E."/>
            <person name="Kuo A."/>
            <person name="Riley R."/>
            <person name="Clum A."/>
            <person name="Nolan M."/>
            <person name="Lipzen A."/>
            <person name="Salamov A."/>
            <person name="Henrissat B."/>
            <person name="Wiebenga A."/>
            <person name="De vries R.P."/>
            <person name="Grigoriev I.V."/>
            <person name="Mortensen U.H."/>
            <person name="Andersen M.R."/>
            <person name="Baker S.E."/>
        </authorList>
    </citation>
    <scope>NUCLEOTIDE SEQUENCE</scope>
    <source>
        <strain evidence="14">IBT 28561</strain>
    </source>
</reference>
<dbReference type="RefSeq" id="XP_024691688.1">
    <property type="nucleotide sequence ID" value="XM_024838221.1"/>
</dbReference>
<feature type="domain" description="Carbohydrate kinase FGGY N-terminal" evidence="12">
    <location>
        <begin position="6"/>
        <end position="272"/>
    </location>
</feature>
<dbReference type="InterPro" id="IPR043129">
    <property type="entry name" value="ATPase_NBD"/>
</dbReference>
<evidence type="ECO:0000313" key="14">
    <source>
        <dbReference type="EMBL" id="PKY03094.1"/>
    </source>
</evidence>
<dbReference type="AlphaFoldDB" id="A0A2I1CZP8"/>
<dbReference type="InterPro" id="IPR018485">
    <property type="entry name" value="FGGY_C"/>
</dbReference>
<keyword evidence="6" id="KW-0547">Nucleotide-binding</keyword>
<feature type="domain" description="Carbohydrate kinase FGGY C-terminal" evidence="13">
    <location>
        <begin position="282"/>
        <end position="467"/>
    </location>
</feature>
<dbReference type="UniPathway" id="UPA00618">
    <property type="reaction ID" value="UER00672"/>
</dbReference>
<dbReference type="GO" id="GO:0005739">
    <property type="term" value="C:mitochondrion"/>
    <property type="evidence" value="ECO:0007669"/>
    <property type="project" value="TreeGrafter"/>
</dbReference>
<keyword evidence="9" id="KW-0067">ATP-binding</keyword>
<evidence type="ECO:0000256" key="10">
    <source>
        <dbReference type="ARBA" id="ARBA00043149"/>
    </source>
</evidence>
<dbReference type="InterPro" id="IPR042018">
    <property type="entry name" value="GK1-3_metazoan-type"/>
</dbReference>
<dbReference type="Pfam" id="PF00370">
    <property type="entry name" value="FGGY_N"/>
    <property type="match status" value="1"/>
</dbReference>
<dbReference type="FunFam" id="3.30.420.40:FF:000086">
    <property type="entry name" value="Glycerol kinase"/>
    <property type="match status" value="1"/>
</dbReference>
<dbReference type="GO" id="GO:0019563">
    <property type="term" value="P:glycerol catabolic process"/>
    <property type="evidence" value="ECO:0007669"/>
    <property type="project" value="UniProtKB-UniPathway"/>
</dbReference>
<dbReference type="GO" id="GO:0046167">
    <property type="term" value="P:glycerol-3-phosphate biosynthetic process"/>
    <property type="evidence" value="ECO:0007669"/>
    <property type="project" value="TreeGrafter"/>
</dbReference>
<dbReference type="InterPro" id="IPR018484">
    <property type="entry name" value="FGGY_N"/>
</dbReference>
<dbReference type="VEuPathDB" id="FungiDB:P168DRAFT_297975"/>
<keyword evidence="15" id="KW-1185">Reference proteome</keyword>
<evidence type="ECO:0000256" key="6">
    <source>
        <dbReference type="ARBA" id="ARBA00022741"/>
    </source>
</evidence>
<keyword evidence="8" id="KW-0319">Glycerol metabolism</keyword>
<comment type="similarity">
    <text evidence="3 11">Belongs to the FGGY kinase family.</text>
</comment>
<evidence type="ECO:0000256" key="4">
    <source>
        <dbReference type="ARBA" id="ARBA00012099"/>
    </source>
</evidence>
<name>A0A2I1CZP8_ASPC2</name>
<dbReference type="OrthoDB" id="5422795at2759"/>
<dbReference type="Gene3D" id="3.30.420.40">
    <property type="match status" value="2"/>
</dbReference>
<evidence type="ECO:0000256" key="11">
    <source>
        <dbReference type="RuleBase" id="RU003733"/>
    </source>
</evidence>
<evidence type="ECO:0000256" key="9">
    <source>
        <dbReference type="ARBA" id="ARBA00022840"/>
    </source>
</evidence>
<dbReference type="CDD" id="cd07792">
    <property type="entry name" value="ASKHA_NBD_FGGY_GK1-3-like"/>
    <property type="match status" value="1"/>
</dbReference>
<evidence type="ECO:0000256" key="5">
    <source>
        <dbReference type="ARBA" id="ARBA00022679"/>
    </source>
</evidence>
<dbReference type="NCBIfam" id="NF000756">
    <property type="entry name" value="PRK00047.1"/>
    <property type="match status" value="1"/>
</dbReference>
<dbReference type="GO" id="GO:0006641">
    <property type="term" value="P:triglyceride metabolic process"/>
    <property type="evidence" value="ECO:0007669"/>
    <property type="project" value="TreeGrafter"/>
</dbReference>
<evidence type="ECO:0000256" key="2">
    <source>
        <dbReference type="ARBA" id="ARBA00005190"/>
    </source>
</evidence>
<dbReference type="Proteomes" id="UP000234254">
    <property type="component" value="Unassembled WGS sequence"/>
</dbReference>
<gene>
    <name evidence="14" type="ORF">P168DRAFT_297975</name>
</gene>
<proteinExistence type="inferred from homology"/>
<evidence type="ECO:0000256" key="8">
    <source>
        <dbReference type="ARBA" id="ARBA00022798"/>
    </source>
</evidence>
<evidence type="ECO:0000313" key="15">
    <source>
        <dbReference type="Proteomes" id="UP000234254"/>
    </source>
</evidence>